<dbReference type="InterPro" id="IPR043502">
    <property type="entry name" value="DNA/RNA_pol_sf"/>
</dbReference>
<sequence>MCSLTIKDVCQEAKFAFLRKCIKQHVLLPSNHRKGMDFDLLLIQQERRIKVQLQAMICNVKKIRQKYQSAFTNKLAKERHLQNKKYWKKFMWLREKQTAKRRQLSSAERQRVRNIRDRTRYRKRKRHKTQLDITNRAHCMILNKSSFDLNLDDKILLLKGLNFAPTPRWTEDIESQEWLNAMSHIRRIEWSNFFADCNNEEDRSNKFPPKLKLQKFSRPPRDQLNDTTIAYTEGVMAKMRNLGVCVKRQYRDRNNLVPAMRKSFVKLRNLVKRKQIVICNADKDGKIVVINHADYDLIMNRELGKFERMDISQGTIEQHLNDIRLKCECFLKKLHAAGVINEDFLAHTVGIKFENGIYRHISGPSAKYFSIYNTAYAYPLFKTHKLLQEHLHTIKAIDIPIRLLQAAGQITTSRVTAFLEYLLKPVSVNYCKSVVDEYCQDTKHYLQSLAIWESSLKETQPLHLVAADVTALYPNLRRELVKQALSSALSTHTNFSVKGRNLLTQLVMFCLSNVVTEFKDAYYRQTSGIVTGDNHSVSVANIAVHYIVQSLRDVICGVHLFKRYIDDILWISSGSENTKQVQTSLKKGFENYGLTLTFRAVSTEEEGKALEFLDVNHITTKSSPKGFITRDYIKPTAKGRSFLNGHSHHPPSVFKSIVFGEAIRMRRLNELDQDYRNSLNRLREKCLLSGFHQGMTEDMLHIAEGWKERFGPEDKNRPQNRIVWATAFPACVLLTQKEKAMEPLASITYKRPPTLAHFLSNFKVLSIGKAGKDNGTGSSSPCGKCALCGNFGSHQTMVYHTTVLKTPTGSIQLRQNLTCRNYGIYVATCRKCGKQYVGQTKNKFSTRWNTHRATWKTFDCSANNDRAALLRHYAENHSAILKRKPHIHLCFFVVFVQMPSPNLLDIFEDKWLNKIKAEINIQKMILPRVR</sequence>
<dbReference type="PROSITE" id="PS50164">
    <property type="entry name" value="GIY_YIG"/>
    <property type="match status" value="1"/>
</dbReference>
<dbReference type="EMBL" id="LR787440">
    <property type="protein sequence ID" value="CAB3263302.1"/>
    <property type="molecule type" value="mRNA"/>
</dbReference>
<feature type="domain" description="GIY-YIG" evidence="1">
    <location>
        <begin position="820"/>
        <end position="921"/>
    </location>
</feature>
<dbReference type="AlphaFoldDB" id="A0A6F9DIQ3"/>
<dbReference type="InterPro" id="IPR035901">
    <property type="entry name" value="GIY-YIG_endonuc_sf"/>
</dbReference>
<name>A0A6F9DIQ3_9ASCI</name>
<organism evidence="3">
    <name type="scientific">Phallusia mammillata</name>
    <dbReference type="NCBI Taxonomy" id="59560"/>
    <lineage>
        <taxon>Eukaryota</taxon>
        <taxon>Metazoa</taxon>
        <taxon>Chordata</taxon>
        <taxon>Tunicata</taxon>
        <taxon>Ascidiacea</taxon>
        <taxon>Phlebobranchia</taxon>
        <taxon>Ascidiidae</taxon>
        <taxon>Phallusia</taxon>
    </lineage>
</organism>
<evidence type="ECO:0000259" key="2">
    <source>
        <dbReference type="PROSITE" id="PS50878"/>
    </source>
</evidence>
<dbReference type="PROSITE" id="PS50878">
    <property type="entry name" value="RT_POL"/>
    <property type="match status" value="1"/>
</dbReference>
<evidence type="ECO:0000259" key="1">
    <source>
        <dbReference type="PROSITE" id="PS50164"/>
    </source>
</evidence>
<dbReference type="SUPFAM" id="SSF56672">
    <property type="entry name" value="DNA/RNA polymerases"/>
    <property type="match status" value="1"/>
</dbReference>
<dbReference type="Gene3D" id="3.40.1440.10">
    <property type="entry name" value="GIY-YIG endonuclease"/>
    <property type="match status" value="1"/>
</dbReference>
<dbReference type="PANTHER" id="PTHR21301">
    <property type="entry name" value="REVERSE TRANSCRIPTASE"/>
    <property type="match status" value="1"/>
</dbReference>
<proteinExistence type="evidence at transcript level"/>
<reference evidence="3" key="1">
    <citation type="submission" date="2020-04" db="EMBL/GenBank/DDBJ databases">
        <authorList>
            <person name="Neveu A P."/>
        </authorList>
    </citation>
    <scope>NUCLEOTIDE SEQUENCE</scope>
    <source>
        <tissue evidence="3">Whole embryo</tissue>
    </source>
</reference>
<dbReference type="InterPro" id="IPR000477">
    <property type="entry name" value="RT_dom"/>
</dbReference>
<gene>
    <name evidence="3" type="primary">LOC108950347-004</name>
</gene>
<protein>
    <submittedName>
        <fullName evidence="3">Uncharacterized protein LOC108950347</fullName>
    </submittedName>
</protein>
<feature type="domain" description="Reverse transcriptase" evidence="2">
    <location>
        <begin position="385"/>
        <end position="617"/>
    </location>
</feature>
<evidence type="ECO:0000313" key="3">
    <source>
        <dbReference type="EMBL" id="CAB3263302.1"/>
    </source>
</evidence>
<accession>A0A6F9DIQ3</accession>
<dbReference type="PANTHER" id="PTHR21301:SF10">
    <property type="entry name" value="REVERSE TRANSCRIPTASE DOMAIN-CONTAINING PROTEIN"/>
    <property type="match status" value="1"/>
</dbReference>
<dbReference type="InterPro" id="IPR000305">
    <property type="entry name" value="GIY-YIG_endonuc"/>
</dbReference>